<dbReference type="OrthoDB" id="9800332at2"/>
<comment type="function">
    <text evidence="11">Catalyzes the specific phosphorylation of the 3-hydroxyl group of shikimic acid using ATP as a cosubstrate.</text>
</comment>
<keyword evidence="9 11" id="KW-0057">Aromatic amino acid biosynthesis</keyword>
<dbReference type="GO" id="GO:0000287">
    <property type="term" value="F:magnesium ion binding"/>
    <property type="evidence" value="ECO:0007669"/>
    <property type="project" value="UniProtKB-UniRule"/>
</dbReference>
<dbReference type="GO" id="GO:0005829">
    <property type="term" value="C:cytosol"/>
    <property type="evidence" value="ECO:0007669"/>
    <property type="project" value="TreeGrafter"/>
</dbReference>
<evidence type="ECO:0000256" key="2">
    <source>
        <dbReference type="ARBA" id="ARBA00006997"/>
    </source>
</evidence>
<dbReference type="InterPro" id="IPR000623">
    <property type="entry name" value="Shikimate_kinase/TSH1"/>
</dbReference>
<dbReference type="Pfam" id="PF01202">
    <property type="entry name" value="SKI"/>
    <property type="match status" value="1"/>
</dbReference>
<keyword evidence="4 11" id="KW-0028">Amino-acid biosynthesis</keyword>
<dbReference type="InterPro" id="IPR027417">
    <property type="entry name" value="P-loop_NTPase"/>
</dbReference>
<organism evidence="13 14">
    <name type="scientific">Halolactibacillus miurensis</name>
    <dbReference type="NCBI Taxonomy" id="306541"/>
    <lineage>
        <taxon>Bacteria</taxon>
        <taxon>Bacillati</taxon>
        <taxon>Bacillota</taxon>
        <taxon>Bacilli</taxon>
        <taxon>Bacillales</taxon>
        <taxon>Bacillaceae</taxon>
        <taxon>Halolactibacillus</taxon>
    </lineage>
</organism>
<evidence type="ECO:0000256" key="10">
    <source>
        <dbReference type="ARBA" id="ARBA00048567"/>
    </source>
</evidence>
<dbReference type="Proteomes" id="UP000199139">
    <property type="component" value="Unassembled WGS sequence"/>
</dbReference>
<dbReference type="Proteomes" id="UP000321773">
    <property type="component" value="Unassembled WGS sequence"/>
</dbReference>
<dbReference type="GO" id="GO:0005524">
    <property type="term" value="F:ATP binding"/>
    <property type="evidence" value="ECO:0007669"/>
    <property type="project" value="UniProtKB-UniRule"/>
</dbReference>
<feature type="binding site" evidence="11">
    <location>
        <begin position="11"/>
        <end position="16"/>
    </location>
    <ligand>
        <name>ATP</name>
        <dbReference type="ChEBI" id="CHEBI:30616"/>
    </ligand>
</feature>
<feature type="binding site" evidence="11">
    <location>
        <position position="33"/>
    </location>
    <ligand>
        <name>substrate</name>
    </ligand>
</feature>
<dbReference type="InterPro" id="IPR023000">
    <property type="entry name" value="Shikimate_kinase_CS"/>
</dbReference>
<dbReference type="RefSeq" id="WP_082394355.1">
    <property type="nucleotide sequence ID" value="NZ_BJWJ01000012.1"/>
</dbReference>
<sequence length="172" mass="19795">MTAIYLVGFMGSGKSTVGQYLAELTDLPLIDLDQVIEQEADMSIKTMFKEYGETYFRQLEHDCLMRTLGQEGIISTGGGIIERADNREWLKKQQVIFLKASWSDIVERLKHDNDRPLWQQGLADKEKLFYRRQPLYEEVSQRIIDTHGSSPERVAKIIVEKTTNKTSSSSFK</sequence>
<keyword evidence="5 11" id="KW-0808">Transferase</keyword>
<comment type="cofactor">
    <cofactor evidence="11">
        <name>Mg(2+)</name>
        <dbReference type="ChEBI" id="CHEBI:18420"/>
    </cofactor>
    <text evidence="11">Binds 1 Mg(2+) ion per subunit.</text>
</comment>
<keyword evidence="7 11" id="KW-0418">Kinase</keyword>
<evidence type="ECO:0000256" key="5">
    <source>
        <dbReference type="ARBA" id="ARBA00022679"/>
    </source>
</evidence>
<dbReference type="HAMAP" id="MF_00109">
    <property type="entry name" value="Shikimate_kinase"/>
    <property type="match status" value="1"/>
</dbReference>
<evidence type="ECO:0000256" key="8">
    <source>
        <dbReference type="ARBA" id="ARBA00022840"/>
    </source>
</evidence>
<proteinExistence type="inferred from homology"/>
<dbReference type="EMBL" id="FPAI01000002">
    <property type="protein sequence ID" value="SFS42963.1"/>
    <property type="molecule type" value="Genomic_DNA"/>
</dbReference>
<accession>A0A1I6PRY7</accession>
<evidence type="ECO:0000313" key="14">
    <source>
        <dbReference type="Proteomes" id="UP000199139"/>
    </source>
</evidence>
<reference evidence="13 14" key="1">
    <citation type="submission" date="2016-10" db="EMBL/GenBank/DDBJ databases">
        <authorList>
            <person name="de Groot N.N."/>
        </authorList>
    </citation>
    <scope>NUCLEOTIDE SEQUENCE [LARGE SCALE GENOMIC DNA]</scope>
    <source>
        <strain evidence="13 14">DSM 17074</strain>
    </source>
</reference>
<feature type="binding site" evidence="11">
    <location>
        <position position="78"/>
    </location>
    <ligand>
        <name>substrate</name>
    </ligand>
</feature>
<keyword evidence="8 11" id="KW-0067">ATP-binding</keyword>
<keyword evidence="15" id="KW-1185">Reference proteome</keyword>
<comment type="subcellular location">
    <subcellularLocation>
        <location evidence="11">Cytoplasm</location>
    </subcellularLocation>
</comment>
<dbReference type="EC" id="2.7.1.71" evidence="3 11"/>
<dbReference type="PANTHER" id="PTHR21087:SF16">
    <property type="entry name" value="SHIKIMATE KINASE 1, CHLOROPLASTIC"/>
    <property type="match status" value="1"/>
</dbReference>
<dbReference type="PRINTS" id="PR01100">
    <property type="entry name" value="SHIKIMTKNASE"/>
</dbReference>
<dbReference type="EMBL" id="BJWJ01000012">
    <property type="protein sequence ID" value="GEM04413.1"/>
    <property type="molecule type" value="Genomic_DNA"/>
</dbReference>
<dbReference type="GO" id="GO:0009423">
    <property type="term" value="P:chorismate biosynthetic process"/>
    <property type="evidence" value="ECO:0007669"/>
    <property type="project" value="UniProtKB-UniRule"/>
</dbReference>
<gene>
    <name evidence="11 12" type="primary">aroK</name>
    <name evidence="12" type="ORF">HMI01_14010</name>
    <name evidence="13" type="ORF">SAMN05421668_102167</name>
</gene>
<feature type="binding site" evidence="11">
    <location>
        <position position="132"/>
    </location>
    <ligand>
        <name>substrate</name>
    </ligand>
</feature>
<dbReference type="STRING" id="306541.SAMN05421668_102167"/>
<evidence type="ECO:0000313" key="15">
    <source>
        <dbReference type="Proteomes" id="UP000321773"/>
    </source>
</evidence>
<comment type="pathway">
    <text evidence="1 11">Metabolic intermediate biosynthesis; chorismate biosynthesis; chorismate from D-erythrose 4-phosphate and phosphoenolpyruvate: step 5/7.</text>
</comment>
<evidence type="ECO:0000256" key="7">
    <source>
        <dbReference type="ARBA" id="ARBA00022777"/>
    </source>
</evidence>
<feature type="binding site" evidence="11">
    <location>
        <position position="15"/>
    </location>
    <ligand>
        <name>Mg(2+)</name>
        <dbReference type="ChEBI" id="CHEBI:18420"/>
    </ligand>
</feature>
<dbReference type="GO" id="GO:0004765">
    <property type="term" value="F:shikimate kinase activity"/>
    <property type="evidence" value="ECO:0007669"/>
    <property type="project" value="UniProtKB-UniRule"/>
</dbReference>
<name>A0A1I6PRY7_9BACI</name>
<keyword evidence="6 11" id="KW-0547">Nucleotide-binding</keyword>
<evidence type="ECO:0000313" key="13">
    <source>
        <dbReference type="EMBL" id="SFS42963.1"/>
    </source>
</evidence>
<comment type="subunit">
    <text evidence="11">Monomer.</text>
</comment>
<comment type="similarity">
    <text evidence="2 11">Belongs to the shikimate kinase family.</text>
</comment>
<dbReference type="UniPathway" id="UPA00053">
    <property type="reaction ID" value="UER00088"/>
</dbReference>
<feature type="binding site" evidence="11">
    <location>
        <position position="115"/>
    </location>
    <ligand>
        <name>ATP</name>
        <dbReference type="ChEBI" id="CHEBI:30616"/>
    </ligand>
</feature>
<dbReference type="PROSITE" id="PS01128">
    <property type="entry name" value="SHIKIMATE_KINASE"/>
    <property type="match status" value="1"/>
</dbReference>
<evidence type="ECO:0000256" key="1">
    <source>
        <dbReference type="ARBA" id="ARBA00004842"/>
    </source>
</evidence>
<keyword evidence="11" id="KW-0963">Cytoplasm</keyword>
<dbReference type="CDD" id="cd00464">
    <property type="entry name" value="SK"/>
    <property type="match status" value="1"/>
</dbReference>
<evidence type="ECO:0000256" key="4">
    <source>
        <dbReference type="ARBA" id="ARBA00022605"/>
    </source>
</evidence>
<feature type="binding site" evidence="11">
    <location>
        <position position="57"/>
    </location>
    <ligand>
        <name>substrate</name>
    </ligand>
</feature>
<dbReference type="Gene3D" id="3.40.50.300">
    <property type="entry name" value="P-loop containing nucleotide triphosphate hydrolases"/>
    <property type="match status" value="1"/>
</dbReference>
<keyword evidence="11" id="KW-0479">Metal-binding</keyword>
<dbReference type="PANTHER" id="PTHR21087">
    <property type="entry name" value="SHIKIMATE KINASE"/>
    <property type="match status" value="1"/>
</dbReference>
<dbReference type="InterPro" id="IPR031322">
    <property type="entry name" value="Shikimate/glucono_kinase"/>
</dbReference>
<dbReference type="AlphaFoldDB" id="A0A1I6PRY7"/>
<dbReference type="GO" id="GO:0008652">
    <property type="term" value="P:amino acid biosynthetic process"/>
    <property type="evidence" value="ECO:0007669"/>
    <property type="project" value="UniProtKB-KW"/>
</dbReference>
<protein>
    <recommendedName>
        <fullName evidence="3 11">Shikimate kinase</fullName>
        <shortName evidence="11">SK</shortName>
        <ecNumber evidence="3 11">2.7.1.71</ecNumber>
    </recommendedName>
</protein>
<evidence type="ECO:0000313" key="12">
    <source>
        <dbReference type="EMBL" id="GEM04413.1"/>
    </source>
</evidence>
<reference evidence="12 15" key="2">
    <citation type="submission" date="2019-07" db="EMBL/GenBank/DDBJ databases">
        <title>Whole genome shotgun sequence of Halolactibacillus miurensis NBRC 100873.</title>
        <authorList>
            <person name="Hosoyama A."/>
            <person name="Uohara A."/>
            <person name="Ohji S."/>
            <person name="Ichikawa N."/>
        </authorList>
    </citation>
    <scope>NUCLEOTIDE SEQUENCE [LARGE SCALE GENOMIC DNA]</scope>
    <source>
        <strain evidence="12 15">NBRC 100873</strain>
    </source>
</reference>
<evidence type="ECO:0000256" key="3">
    <source>
        <dbReference type="ARBA" id="ARBA00012154"/>
    </source>
</evidence>
<evidence type="ECO:0000256" key="6">
    <source>
        <dbReference type="ARBA" id="ARBA00022741"/>
    </source>
</evidence>
<dbReference type="SUPFAM" id="SSF52540">
    <property type="entry name" value="P-loop containing nucleoside triphosphate hydrolases"/>
    <property type="match status" value="1"/>
</dbReference>
<comment type="catalytic activity">
    <reaction evidence="10 11">
        <text>shikimate + ATP = 3-phosphoshikimate + ADP + H(+)</text>
        <dbReference type="Rhea" id="RHEA:13121"/>
        <dbReference type="ChEBI" id="CHEBI:15378"/>
        <dbReference type="ChEBI" id="CHEBI:30616"/>
        <dbReference type="ChEBI" id="CHEBI:36208"/>
        <dbReference type="ChEBI" id="CHEBI:145989"/>
        <dbReference type="ChEBI" id="CHEBI:456216"/>
        <dbReference type="EC" id="2.7.1.71"/>
    </reaction>
</comment>
<dbReference type="GO" id="GO:0009073">
    <property type="term" value="P:aromatic amino acid family biosynthetic process"/>
    <property type="evidence" value="ECO:0007669"/>
    <property type="project" value="UniProtKB-KW"/>
</dbReference>
<evidence type="ECO:0000256" key="9">
    <source>
        <dbReference type="ARBA" id="ARBA00023141"/>
    </source>
</evidence>
<keyword evidence="11" id="KW-0460">Magnesium</keyword>
<evidence type="ECO:0000256" key="11">
    <source>
        <dbReference type="HAMAP-Rule" id="MF_00109"/>
    </source>
</evidence>
<comment type="caution">
    <text evidence="11">Lacks conserved residue(s) required for the propagation of feature annotation.</text>
</comment>